<organism evidence="1 2">
    <name type="scientific">Fictibacillus macauensis ZFHKF-1</name>
    <dbReference type="NCBI Taxonomy" id="1196324"/>
    <lineage>
        <taxon>Bacteria</taxon>
        <taxon>Bacillati</taxon>
        <taxon>Bacillota</taxon>
        <taxon>Bacilli</taxon>
        <taxon>Bacillales</taxon>
        <taxon>Fictibacillaceae</taxon>
        <taxon>Fictibacillus</taxon>
    </lineage>
</organism>
<evidence type="ECO:0000313" key="2">
    <source>
        <dbReference type="Proteomes" id="UP000004080"/>
    </source>
</evidence>
<evidence type="ECO:0008006" key="3">
    <source>
        <dbReference type="Google" id="ProtNLM"/>
    </source>
</evidence>
<proteinExistence type="predicted"/>
<dbReference type="Proteomes" id="UP000004080">
    <property type="component" value="Unassembled WGS sequence"/>
</dbReference>
<dbReference type="PATRIC" id="fig|1196324.3.peg.2749"/>
<sequence length="238" mass="27666">MDQFDSTQDTILQHSFFQKLSKDEHLQIFLKHQVFGTWNYMSLLKRLQMDLSCVTLPWLPHPYPEHTTYINELVAQKETHGNLNSFKEYVRLSKERGVDTMPIVTYITRLQELEDPILSLHAQEIPDSIATFTEKILKLAMHGKTHEVAAVFCITREKFLPHFFSQINAVLKKHNLKPWLEHSDFIIKPDLQKIENLLNTLCGGDPEKLTEASNAIRDAFEARIIMLDGVVHEMDQLQ</sequence>
<dbReference type="eggNOG" id="ENOG502Z7VP">
    <property type="taxonomic scope" value="Bacteria"/>
</dbReference>
<dbReference type="InterPro" id="IPR016084">
    <property type="entry name" value="Haem_Oase-like_multi-hlx"/>
</dbReference>
<comment type="caution">
    <text evidence="1">The sequence shown here is derived from an EMBL/GenBank/DDBJ whole genome shotgun (WGS) entry which is preliminary data.</text>
</comment>
<gene>
    <name evidence="1" type="ORF">A374_13445</name>
</gene>
<accession>I8AGZ5</accession>
<protein>
    <recommendedName>
        <fullName evidence="3">DUF3050 domain-containing protein</fullName>
    </recommendedName>
</protein>
<keyword evidence="2" id="KW-1185">Reference proteome</keyword>
<dbReference type="Gene3D" id="1.20.910.10">
    <property type="entry name" value="Heme oxygenase-like"/>
    <property type="match status" value="1"/>
</dbReference>
<dbReference type="InterPro" id="IPR024423">
    <property type="entry name" value="DUF3050"/>
</dbReference>
<dbReference type="Pfam" id="PF11251">
    <property type="entry name" value="DUF3050"/>
    <property type="match status" value="1"/>
</dbReference>
<dbReference type="STRING" id="1196324.A374_13445"/>
<name>I8AGZ5_9BACL</name>
<reference evidence="1 2" key="1">
    <citation type="journal article" date="2012" name="J. Bacteriol.">
        <title>Genome of Bacillus macauensis ZFHKF-1, a Long-Chain-Forming Bacterium.</title>
        <authorList>
            <person name="Cai L."/>
            <person name="Zhang T."/>
        </authorList>
    </citation>
    <scope>NUCLEOTIDE SEQUENCE [LARGE SCALE GENOMIC DNA]</scope>
    <source>
        <strain evidence="1 2">ZFHKF-1</strain>
    </source>
</reference>
<dbReference type="EMBL" id="AKKV01000030">
    <property type="protein sequence ID" value="EIT84699.1"/>
    <property type="molecule type" value="Genomic_DNA"/>
</dbReference>
<evidence type="ECO:0000313" key="1">
    <source>
        <dbReference type="EMBL" id="EIT84699.1"/>
    </source>
</evidence>
<dbReference type="AlphaFoldDB" id="I8AGZ5"/>